<keyword evidence="12" id="KW-1185">Reference proteome</keyword>
<keyword evidence="9" id="KW-0368">Histidine biosynthesis</keyword>
<keyword evidence="7 9" id="KW-0663">Pyridoxal phosphate</keyword>
<dbReference type="RefSeq" id="WP_116611564.1">
    <property type="nucleotide sequence ID" value="NZ_QEOB01000008.1"/>
</dbReference>
<proteinExistence type="inferred from homology"/>
<evidence type="ECO:0000256" key="5">
    <source>
        <dbReference type="ARBA" id="ARBA00022576"/>
    </source>
</evidence>
<dbReference type="Gene3D" id="3.90.1150.10">
    <property type="entry name" value="Aspartate Aminotransferase, domain 1"/>
    <property type="match status" value="1"/>
</dbReference>
<feature type="modified residue" description="N6-(pyridoxal phosphate)lysine" evidence="9">
    <location>
        <position position="233"/>
    </location>
</feature>
<dbReference type="HAMAP" id="MF_01023">
    <property type="entry name" value="HisC_aminotrans_2"/>
    <property type="match status" value="1"/>
</dbReference>
<comment type="pathway">
    <text evidence="2 9">Amino-acid biosynthesis; L-histidine biosynthesis; L-histidine from 5-phospho-alpha-D-ribose 1-diphosphate: step 7/9.</text>
</comment>
<evidence type="ECO:0000256" key="6">
    <source>
        <dbReference type="ARBA" id="ARBA00022679"/>
    </source>
</evidence>
<accession>A0ABX5KNW1</accession>
<evidence type="ECO:0000256" key="2">
    <source>
        <dbReference type="ARBA" id="ARBA00005011"/>
    </source>
</evidence>
<gene>
    <name evidence="9" type="primary">hisC</name>
    <name evidence="11" type="ORF">C7402_108164</name>
</gene>
<dbReference type="PROSITE" id="PS00599">
    <property type="entry name" value="AA_TRANSFER_CLASS_2"/>
    <property type="match status" value="1"/>
</dbReference>
<dbReference type="InterPro" id="IPR004839">
    <property type="entry name" value="Aminotransferase_I/II_large"/>
</dbReference>
<sequence length="371" mass="39779">MSEVNEAPVWRLPAHIRASKPYQPGKPIEALAREIGVAAEAIVKLASNENPLGMSEAARLALAQAANALARYPDNDCHALVGALSRKLDVPPDWLVTGNGSECILGLAATAFLEPGRHAVYAQYSFQAFVNAVQRTGAGHRVVPARGFGCDLDAMLAAIDDDTGLVYLANPGNPTGSFVPGPQLEHFIARVPAHVPIVLDEAYFEYLPDEDRYDSLAWVRRHPNLIVTRTFSKAYGLAGLRVGYGVAQPELAALFNRIRPAFVVTEQAERAAVAALDDEAFLARSRAENARGLAQLYAGCDRLGLAYLRSRANFVLVQVGDAAAVNARLLRQGVIVRPVGVYGLPQWLRISAGTAAQNARCLEALGQALKG</sequence>
<dbReference type="PANTHER" id="PTHR43643:SF3">
    <property type="entry name" value="HISTIDINOL-PHOSPHATE AMINOTRANSFERASE"/>
    <property type="match status" value="1"/>
</dbReference>
<dbReference type="NCBIfam" id="TIGR01141">
    <property type="entry name" value="hisC"/>
    <property type="match status" value="1"/>
</dbReference>
<evidence type="ECO:0000313" key="12">
    <source>
        <dbReference type="Proteomes" id="UP000245712"/>
    </source>
</evidence>
<dbReference type="Proteomes" id="UP000245712">
    <property type="component" value="Unassembled WGS sequence"/>
</dbReference>
<dbReference type="InterPro" id="IPR001917">
    <property type="entry name" value="Aminotrans_II_pyridoxalP_BS"/>
</dbReference>
<dbReference type="EC" id="2.6.1.9" evidence="9"/>
<evidence type="ECO:0000313" key="11">
    <source>
        <dbReference type="EMBL" id="PVX82791.1"/>
    </source>
</evidence>
<dbReference type="Pfam" id="PF00155">
    <property type="entry name" value="Aminotran_1_2"/>
    <property type="match status" value="1"/>
</dbReference>
<evidence type="ECO:0000256" key="1">
    <source>
        <dbReference type="ARBA" id="ARBA00001933"/>
    </source>
</evidence>
<evidence type="ECO:0000256" key="4">
    <source>
        <dbReference type="ARBA" id="ARBA00011738"/>
    </source>
</evidence>
<feature type="domain" description="Aminotransferase class I/classII large" evidence="10">
    <location>
        <begin position="42"/>
        <end position="365"/>
    </location>
</feature>
<name>A0ABX5KNW1_9BURK</name>
<dbReference type="EMBL" id="QEOB01000008">
    <property type="protein sequence ID" value="PVX82791.1"/>
    <property type="molecule type" value="Genomic_DNA"/>
</dbReference>
<dbReference type="InterPro" id="IPR015422">
    <property type="entry name" value="PyrdxlP-dep_Trfase_small"/>
</dbReference>
<dbReference type="PANTHER" id="PTHR43643">
    <property type="entry name" value="HISTIDINOL-PHOSPHATE AMINOTRANSFERASE 2"/>
    <property type="match status" value="1"/>
</dbReference>
<dbReference type="InterPro" id="IPR005861">
    <property type="entry name" value="HisP_aminotrans"/>
</dbReference>
<protein>
    <recommendedName>
        <fullName evidence="9">Histidinol-phosphate aminotransferase</fullName>
        <ecNumber evidence="9">2.6.1.9</ecNumber>
    </recommendedName>
    <alternativeName>
        <fullName evidence="9">Imidazole acetol-phosphate transaminase</fullName>
    </alternativeName>
</protein>
<dbReference type="InterPro" id="IPR050106">
    <property type="entry name" value="HistidinolP_aminotransfase"/>
</dbReference>
<evidence type="ECO:0000256" key="9">
    <source>
        <dbReference type="HAMAP-Rule" id="MF_01023"/>
    </source>
</evidence>
<comment type="catalytic activity">
    <reaction evidence="8 9">
        <text>L-histidinol phosphate + 2-oxoglutarate = 3-(imidazol-4-yl)-2-oxopropyl phosphate + L-glutamate</text>
        <dbReference type="Rhea" id="RHEA:23744"/>
        <dbReference type="ChEBI" id="CHEBI:16810"/>
        <dbReference type="ChEBI" id="CHEBI:29985"/>
        <dbReference type="ChEBI" id="CHEBI:57766"/>
        <dbReference type="ChEBI" id="CHEBI:57980"/>
        <dbReference type="EC" id="2.6.1.9"/>
    </reaction>
</comment>
<dbReference type="InterPro" id="IPR015424">
    <property type="entry name" value="PyrdxlP-dep_Trfase"/>
</dbReference>
<comment type="subunit">
    <text evidence="4 9">Homodimer.</text>
</comment>
<keyword evidence="5 9" id="KW-0032">Aminotransferase</keyword>
<dbReference type="SUPFAM" id="SSF53383">
    <property type="entry name" value="PLP-dependent transferases"/>
    <property type="match status" value="1"/>
</dbReference>
<keyword evidence="9" id="KW-0028">Amino-acid biosynthesis</keyword>
<comment type="cofactor">
    <cofactor evidence="1 9">
        <name>pyridoxal 5'-phosphate</name>
        <dbReference type="ChEBI" id="CHEBI:597326"/>
    </cofactor>
</comment>
<comment type="similarity">
    <text evidence="3 9">Belongs to the class-II pyridoxal-phosphate-dependent aminotransferase family. Histidinol-phosphate aminotransferase subfamily.</text>
</comment>
<keyword evidence="6 9" id="KW-0808">Transferase</keyword>
<evidence type="ECO:0000256" key="7">
    <source>
        <dbReference type="ARBA" id="ARBA00022898"/>
    </source>
</evidence>
<evidence type="ECO:0000256" key="8">
    <source>
        <dbReference type="ARBA" id="ARBA00047481"/>
    </source>
</evidence>
<evidence type="ECO:0000256" key="3">
    <source>
        <dbReference type="ARBA" id="ARBA00007970"/>
    </source>
</evidence>
<dbReference type="GO" id="GO:0008483">
    <property type="term" value="F:transaminase activity"/>
    <property type="evidence" value="ECO:0007669"/>
    <property type="project" value="UniProtKB-KW"/>
</dbReference>
<dbReference type="InterPro" id="IPR015421">
    <property type="entry name" value="PyrdxlP-dep_Trfase_major"/>
</dbReference>
<dbReference type="Gene3D" id="3.40.640.10">
    <property type="entry name" value="Type I PLP-dependent aspartate aminotransferase-like (Major domain)"/>
    <property type="match status" value="1"/>
</dbReference>
<evidence type="ECO:0000259" key="10">
    <source>
        <dbReference type="Pfam" id="PF00155"/>
    </source>
</evidence>
<organism evidence="11 12">
    <name type="scientific">Paraburkholderia unamae</name>
    <dbReference type="NCBI Taxonomy" id="219649"/>
    <lineage>
        <taxon>Bacteria</taxon>
        <taxon>Pseudomonadati</taxon>
        <taxon>Pseudomonadota</taxon>
        <taxon>Betaproteobacteria</taxon>
        <taxon>Burkholderiales</taxon>
        <taxon>Burkholderiaceae</taxon>
        <taxon>Paraburkholderia</taxon>
    </lineage>
</organism>
<reference evidence="11 12" key="1">
    <citation type="submission" date="2018-05" db="EMBL/GenBank/DDBJ databases">
        <title>Genomic Encyclopedia of Type Strains, Phase IV (KMG-V): Genome sequencing to study the core and pangenomes of soil and plant-associated prokaryotes.</title>
        <authorList>
            <person name="Whitman W."/>
        </authorList>
    </citation>
    <scope>NUCLEOTIDE SEQUENCE [LARGE SCALE GENOMIC DNA]</scope>
    <source>
        <strain evidence="11 12">SCZa-39</strain>
    </source>
</reference>
<comment type="caution">
    <text evidence="11">The sequence shown here is derived from an EMBL/GenBank/DDBJ whole genome shotgun (WGS) entry which is preliminary data.</text>
</comment>
<dbReference type="CDD" id="cd00609">
    <property type="entry name" value="AAT_like"/>
    <property type="match status" value="1"/>
</dbReference>